<feature type="compositionally biased region" description="Basic residues" evidence="4">
    <location>
        <begin position="377"/>
        <end position="387"/>
    </location>
</feature>
<dbReference type="SMART" id="SM00542">
    <property type="entry name" value="FYRC"/>
    <property type="match status" value="1"/>
</dbReference>
<dbReference type="Pfam" id="PF05964">
    <property type="entry name" value="FYRN"/>
    <property type="match status" value="1"/>
</dbReference>
<dbReference type="InterPro" id="IPR056515">
    <property type="entry name" value="INO80E_N"/>
</dbReference>
<feature type="region of interest" description="Disordered" evidence="4">
    <location>
        <begin position="374"/>
        <end position="498"/>
    </location>
</feature>
<feature type="coiled-coil region" evidence="3">
    <location>
        <begin position="44"/>
        <end position="71"/>
    </location>
</feature>
<dbReference type="Proteomes" id="UP000320475">
    <property type="component" value="Unassembled WGS sequence"/>
</dbReference>
<dbReference type="SMART" id="SM00541">
    <property type="entry name" value="FYRN"/>
    <property type="match status" value="1"/>
</dbReference>
<dbReference type="InterPro" id="IPR040092">
    <property type="entry name" value="TBRG1"/>
</dbReference>
<feature type="compositionally biased region" description="Polar residues" evidence="4">
    <location>
        <begin position="438"/>
        <end position="450"/>
    </location>
</feature>
<feature type="domain" description="INO80 complex subunit E N-terminal" evidence="5">
    <location>
        <begin position="42"/>
        <end position="86"/>
    </location>
</feature>
<dbReference type="VEuPathDB" id="FungiDB:SeMB42_g05160"/>
<organism evidence="6 7">
    <name type="scientific">Synchytrium endobioticum</name>
    <dbReference type="NCBI Taxonomy" id="286115"/>
    <lineage>
        <taxon>Eukaryota</taxon>
        <taxon>Fungi</taxon>
        <taxon>Fungi incertae sedis</taxon>
        <taxon>Chytridiomycota</taxon>
        <taxon>Chytridiomycota incertae sedis</taxon>
        <taxon>Chytridiomycetes</taxon>
        <taxon>Synchytriales</taxon>
        <taxon>Synchytriaceae</taxon>
        <taxon>Synchytrium</taxon>
    </lineage>
</organism>
<gene>
    <name evidence="6" type="ORF">SeLEV6574_g07398</name>
</gene>
<name>A0A507CHZ2_9FUNG</name>
<feature type="region of interest" description="Disordered" evidence="4">
    <location>
        <begin position="1"/>
        <end position="41"/>
    </location>
</feature>
<feature type="region of interest" description="Disordered" evidence="4">
    <location>
        <begin position="183"/>
        <end position="218"/>
    </location>
</feature>
<dbReference type="InterPro" id="IPR003888">
    <property type="entry name" value="FYrich_N"/>
</dbReference>
<accession>A0A507CHZ2</accession>
<feature type="compositionally biased region" description="Basic and acidic residues" evidence="4">
    <location>
        <begin position="405"/>
        <end position="414"/>
    </location>
</feature>
<keyword evidence="3" id="KW-0175">Coiled coil</keyword>
<proteinExistence type="predicted"/>
<dbReference type="Pfam" id="PF05965">
    <property type="entry name" value="FYRC"/>
    <property type="match status" value="1"/>
</dbReference>
<feature type="region of interest" description="Disordered" evidence="4">
    <location>
        <begin position="91"/>
        <end position="115"/>
    </location>
</feature>
<evidence type="ECO:0000256" key="1">
    <source>
        <dbReference type="ARBA" id="ARBA00004123"/>
    </source>
</evidence>
<dbReference type="AlphaFoldDB" id="A0A507CHZ2"/>
<dbReference type="InterPro" id="IPR003889">
    <property type="entry name" value="FYrich_C"/>
</dbReference>
<reference evidence="6 7" key="1">
    <citation type="journal article" date="2019" name="Sci. Rep.">
        <title>Comparative genomics of chytrid fungi reveal insights into the obligate biotrophic and pathogenic lifestyle of Synchytrium endobioticum.</title>
        <authorList>
            <person name="van de Vossenberg B.T.L.H."/>
            <person name="Warris S."/>
            <person name="Nguyen H.D.T."/>
            <person name="van Gent-Pelzer M.P.E."/>
            <person name="Joly D.L."/>
            <person name="van de Geest H.C."/>
            <person name="Bonants P.J.M."/>
            <person name="Smith D.S."/>
            <person name="Levesque C.A."/>
            <person name="van der Lee T.A.J."/>
        </authorList>
    </citation>
    <scope>NUCLEOTIDE SEQUENCE [LARGE SCALE GENOMIC DNA]</scope>
    <source>
        <strain evidence="6 7">LEV6574</strain>
    </source>
</reference>
<dbReference type="Gene3D" id="3.30.160.360">
    <property type="match status" value="1"/>
</dbReference>
<feature type="compositionally biased region" description="Low complexity" evidence="4">
    <location>
        <begin position="98"/>
        <end position="108"/>
    </location>
</feature>
<dbReference type="GO" id="GO:0051726">
    <property type="term" value="P:regulation of cell cycle"/>
    <property type="evidence" value="ECO:0007669"/>
    <property type="project" value="TreeGrafter"/>
</dbReference>
<evidence type="ECO:0000256" key="3">
    <source>
        <dbReference type="SAM" id="Coils"/>
    </source>
</evidence>
<dbReference type="PANTHER" id="PTHR22715">
    <property type="entry name" value="TRANSFORMING GROWTH FACTOR BETA REGULATED GENE 1"/>
    <property type="match status" value="1"/>
</dbReference>
<evidence type="ECO:0000256" key="4">
    <source>
        <dbReference type="SAM" id="MobiDB-lite"/>
    </source>
</evidence>
<evidence type="ECO:0000256" key="2">
    <source>
        <dbReference type="ARBA" id="ARBA00023242"/>
    </source>
</evidence>
<evidence type="ECO:0000313" key="7">
    <source>
        <dbReference type="Proteomes" id="UP000320475"/>
    </source>
</evidence>
<evidence type="ECO:0000259" key="5">
    <source>
        <dbReference type="Pfam" id="PF24237"/>
    </source>
</evidence>
<dbReference type="PANTHER" id="PTHR22715:SF0">
    <property type="entry name" value="TRANSFORMING GROWTH FACTOR BETA REGULATOR 1"/>
    <property type="match status" value="1"/>
</dbReference>
<feature type="region of interest" description="Disordered" evidence="4">
    <location>
        <begin position="630"/>
        <end position="653"/>
    </location>
</feature>
<sequence>MDDLAQSLAEADPTTYEKGPEEGSGATRKARSRLPEMGPTEEEYKALKKRMKELLVENDELTGKILQARSAAVEIKHENNHLLDRLSSYEDFRDSDSESSIQGSSPGVEELEGDDELEVEPVMLPSAKPTKRPLTTNALWAHPTLMTEEVPHGHSLLYAQKVIETPSTPVSTGRKRKTVRMNVTSTPPTADTSTLPVDANDGIKAKKPRATPVSGSGRNLKFTQFDDHGSIVFPFQSGAVTIERLGTIVYDRESFHNDRYIFPVGYMSSRKYASMTDPDKQTVYTSSVLDGGEGPTFQVVSQDAPDRVFTGNSATGVWTLVMKAVNVARNKEHTGSLSGPDFFGFSQPLVTKLIQELPNAYLCKHYTMHDYSQGLFKHPRPRKSKAKLKQENDGDGGILQVDDVGESRAGRLSEPDTAQTPSGQRTTAAGRGGKPRTRNSGSSSRLSYDQQYAGGASFPGPLSPPNTTYQREQRVRMPSAARSMATHNDIGVPPEQSVSPREIEWQQRQQNTGNNPVIYYHPLPPPSGSDHSLEVAGNAYMATRSSISPGQTEYNWEWTDVTAISPFAGTQVCQEYAHQQPPLTVLQPVIQPEYTPLQQTLSSFSPTVPYPGESAPVYVSPFYVPRIQSHRQSPNLPQNLQQDVPNLSPRPYQ</sequence>
<dbReference type="EMBL" id="QEAM01000518">
    <property type="protein sequence ID" value="TPX39171.1"/>
    <property type="molecule type" value="Genomic_DNA"/>
</dbReference>
<comment type="caution">
    <text evidence="6">The sequence shown here is derived from an EMBL/GenBank/DDBJ whole genome shotgun (WGS) entry which is preliminary data.</text>
</comment>
<protein>
    <recommendedName>
        <fullName evidence="5">INO80 complex subunit E N-terminal domain-containing protein</fullName>
    </recommendedName>
</protein>
<feature type="compositionally biased region" description="Polar residues" evidence="4">
    <location>
        <begin position="416"/>
        <end position="427"/>
    </location>
</feature>
<dbReference type="PROSITE" id="PS51542">
    <property type="entry name" value="FYRN"/>
    <property type="match status" value="1"/>
</dbReference>
<dbReference type="PROSITE" id="PS51543">
    <property type="entry name" value="FYRC"/>
    <property type="match status" value="1"/>
</dbReference>
<evidence type="ECO:0000313" key="6">
    <source>
        <dbReference type="EMBL" id="TPX39171.1"/>
    </source>
</evidence>
<dbReference type="Pfam" id="PF24237">
    <property type="entry name" value="INO80E"/>
    <property type="match status" value="1"/>
</dbReference>
<feature type="compositionally biased region" description="Polar residues" evidence="4">
    <location>
        <begin position="630"/>
        <end position="645"/>
    </location>
</feature>
<comment type="subcellular location">
    <subcellularLocation>
        <location evidence="1">Nucleus</location>
    </subcellularLocation>
</comment>
<feature type="compositionally biased region" description="Polar residues" evidence="4">
    <location>
        <begin position="183"/>
        <end position="195"/>
    </location>
</feature>
<dbReference type="OrthoDB" id="285793at2759"/>
<keyword evidence="2" id="KW-0539">Nucleus</keyword>
<dbReference type="GO" id="GO:0005634">
    <property type="term" value="C:nucleus"/>
    <property type="evidence" value="ECO:0007669"/>
    <property type="project" value="UniProtKB-SubCell"/>
</dbReference>